<feature type="compositionally biased region" description="Basic and acidic residues" evidence="1">
    <location>
        <begin position="145"/>
        <end position="166"/>
    </location>
</feature>
<dbReference type="GO" id="GO:0004851">
    <property type="term" value="F:uroporphyrin-III C-methyltransferase activity"/>
    <property type="evidence" value="ECO:0007669"/>
    <property type="project" value="UniProtKB-EC"/>
</dbReference>
<protein>
    <submittedName>
        <fullName evidence="3">Uroporphyrinogen-III C-methyltransferase</fullName>
        <ecNumber evidence="3">2.1.1.107</ecNumber>
    </submittedName>
</protein>
<feature type="compositionally biased region" description="Low complexity" evidence="1">
    <location>
        <begin position="12"/>
        <end position="33"/>
    </location>
</feature>
<dbReference type="AlphaFoldDB" id="A0AAU7KU85"/>
<keyword evidence="3" id="KW-0808">Transferase</keyword>
<feature type="compositionally biased region" description="Low complexity" evidence="1">
    <location>
        <begin position="52"/>
        <end position="119"/>
    </location>
</feature>
<feature type="region of interest" description="Disordered" evidence="1">
    <location>
        <begin position="1"/>
        <end position="198"/>
    </location>
</feature>
<reference evidence="3" key="1">
    <citation type="submission" date="2022-06" db="EMBL/GenBank/DDBJ databases">
        <title>A novel DMS-producing enzyme.</title>
        <authorList>
            <person name="Zhang Y."/>
        </authorList>
    </citation>
    <scope>NUCLEOTIDE SEQUENCE</scope>
    <source>
        <strain evidence="3">H10-59</strain>
    </source>
</reference>
<accession>A0AAU7KU85</accession>
<dbReference type="EC" id="2.1.1.107" evidence="3"/>
<dbReference type="PANTHER" id="PTHR38043:SF1">
    <property type="entry name" value="PROTEIN HEMX"/>
    <property type="match status" value="1"/>
</dbReference>
<dbReference type="RefSeq" id="WP_348815143.1">
    <property type="nucleotide sequence ID" value="NZ_CP098828.1"/>
</dbReference>
<gene>
    <name evidence="3" type="ORF">NFG57_00700</name>
</gene>
<keyword evidence="2" id="KW-1133">Transmembrane helix</keyword>
<evidence type="ECO:0000256" key="2">
    <source>
        <dbReference type="SAM" id="Phobius"/>
    </source>
</evidence>
<keyword evidence="2" id="KW-0472">Membrane</keyword>
<proteinExistence type="predicted"/>
<dbReference type="PANTHER" id="PTHR38043">
    <property type="entry name" value="PROTEIN HEMX"/>
    <property type="match status" value="1"/>
</dbReference>
<dbReference type="Pfam" id="PF04375">
    <property type="entry name" value="HemX"/>
    <property type="match status" value="1"/>
</dbReference>
<dbReference type="InterPro" id="IPR007470">
    <property type="entry name" value="HemX"/>
</dbReference>
<dbReference type="EMBL" id="CP098828">
    <property type="protein sequence ID" value="XBO75341.1"/>
    <property type="molecule type" value="Genomic_DNA"/>
</dbReference>
<keyword evidence="3" id="KW-0489">Methyltransferase</keyword>
<keyword evidence="2" id="KW-0812">Transmembrane</keyword>
<evidence type="ECO:0000313" key="3">
    <source>
        <dbReference type="EMBL" id="XBO75341.1"/>
    </source>
</evidence>
<feature type="transmembrane region" description="Helical" evidence="2">
    <location>
        <begin position="202"/>
        <end position="222"/>
    </location>
</feature>
<name>A0AAU7KU85_9GAMM</name>
<dbReference type="GO" id="GO:0032259">
    <property type="term" value="P:methylation"/>
    <property type="evidence" value="ECO:0007669"/>
    <property type="project" value="UniProtKB-KW"/>
</dbReference>
<sequence>MSNQQHDQDEQQTPSASGQQGTGSATSGTDASKGGAGKGGSQRRSRRRDKSGSSSTGSTSSSASAASSTPAAATGGSSPAGATSSSAGTAKATPSDAAPVAAKGAAGDSASKPSASKPDNSGKASAGKPGDGKSSDTKASGAKASDNKPSDNKPSDNKPSDNKPSDNKPSPAAGKGGNGGASAGAATSSSGGSGSSSGGGKAGVVALVLVLILIAGVAFVGWKGWQLQQAMSARIDQLKQNSPSVAEVQELSSQLESGLAERRETMGQAVDGIKSDFDAYKSDVNQTLDRVLAELSKEQNADERDWLHAEAAYLLRLANQRLQLERDVEGAAALLRTADARLEEANNPALVPVRRAIAEELAALQTVPKVDRTGLYLALNAQQEQIAGLPLAQDIEQFTADTTIEEAPSGAWQEQLARVGEELKELVTVRHHDQALEALITPEQESYLRQSLRLVLEQSQLALLKEETGLYEASLDKAITLLEGYYDVDDESVQSVIARLGELKGKSIRPELPDISASQQALARFIEQRFEAGASGQGDNA</sequence>
<evidence type="ECO:0000256" key="1">
    <source>
        <dbReference type="SAM" id="MobiDB-lite"/>
    </source>
</evidence>
<organism evidence="3">
    <name type="scientific">Halomonas sp. H10-59</name>
    <dbReference type="NCBI Taxonomy" id="2950874"/>
    <lineage>
        <taxon>Bacteria</taxon>
        <taxon>Pseudomonadati</taxon>
        <taxon>Pseudomonadota</taxon>
        <taxon>Gammaproteobacteria</taxon>
        <taxon>Oceanospirillales</taxon>
        <taxon>Halomonadaceae</taxon>
        <taxon>Halomonas</taxon>
    </lineage>
</organism>